<evidence type="ECO:0000259" key="3">
    <source>
        <dbReference type="Pfam" id="PF00264"/>
    </source>
</evidence>
<accession>A0A8J5XMZ9</accession>
<name>A0A8J5XMZ9_DIALT</name>
<evidence type="ECO:0000256" key="2">
    <source>
        <dbReference type="ARBA" id="ARBA00023008"/>
    </source>
</evidence>
<dbReference type="PANTHER" id="PTHR11474">
    <property type="entry name" value="TYROSINASE FAMILY MEMBER"/>
    <property type="match status" value="1"/>
</dbReference>
<evidence type="ECO:0000313" key="5">
    <source>
        <dbReference type="Proteomes" id="UP000751190"/>
    </source>
</evidence>
<evidence type="ECO:0000256" key="1">
    <source>
        <dbReference type="ARBA" id="ARBA00022723"/>
    </source>
</evidence>
<keyword evidence="2" id="KW-0186">Copper</keyword>
<dbReference type="AlphaFoldDB" id="A0A8J5XMZ9"/>
<dbReference type="Proteomes" id="UP000751190">
    <property type="component" value="Unassembled WGS sequence"/>
</dbReference>
<dbReference type="InterPro" id="IPR050316">
    <property type="entry name" value="Tyrosinase/Hemocyanin"/>
</dbReference>
<dbReference type="OrthoDB" id="6132182at2759"/>
<feature type="domain" description="Tyrosinase copper-binding" evidence="3">
    <location>
        <begin position="58"/>
        <end position="328"/>
    </location>
</feature>
<evidence type="ECO:0000313" key="4">
    <source>
        <dbReference type="EMBL" id="KAG8466711.1"/>
    </source>
</evidence>
<dbReference type="SUPFAM" id="SSF48056">
    <property type="entry name" value="Di-copper centre-containing domain"/>
    <property type="match status" value="2"/>
</dbReference>
<proteinExistence type="predicted"/>
<sequence length="541" mass="57622">MLACFGDAASALKRPRVRESLEVLQAKYEAGDTKPLVDVWRAFRALQALPPDDEDSFFAIGRLAFDDGSCRTSDVLFPAWSRALLLRLEDALISHTPECAGLPFWDETSSASMRLGVPWCVTRAYVEIDGAAVPNPLASFLLPRPLRAGTAGAVSSRPTGYSTVRFPYGDAVAAASGDLAASVEAERTVVDELRARGVTSVELLNQSVRVALHGLRTGGSLPDERLGSVARLRAALDAPTFLLFAHKAAADEYNGAVASAGGTAVELVSSLSTHFSNVALAAGGHSGMVPGFPRSHGELSSADTASLDPLFFLHLAFCDYALATWQARHGATRSIEVEGEEGPLRVSAARLNEPLAPFRRSALAHLTSRDVASIALLRYSYAPASLDLPPPVAMPGGNAPVLVVKGLSRHAFTTSFTVFAYAELPGTFFSAVRGDMGQRVRLLGFESVFSHPGAARCASCQRHAGVTFLFPLYGLTDKQVAKAVFFVRVADSGEYATLRTPLAYKCYVNGMEVRSAEQLPGGGAPVRRLSVRRPSMRAANV</sequence>
<gene>
    <name evidence="4" type="ORF">KFE25_008090</name>
</gene>
<dbReference type="Pfam" id="PF00264">
    <property type="entry name" value="Tyrosinase"/>
    <property type="match status" value="1"/>
</dbReference>
<reference evidence="4" key="1">
    <citation type="submission" date="2021-05" db="EMBL/GenBank/DDBJ databases">
        <title>The genome of the haptophyte Pavlova lutheri (Diacronema luteri, Pavlovales) - a model for lipid biosynthesis in eukaryotic algae.</title>
        <authorList>
            <person name="Hulatt C.J."/>
            <person name="Posewitz M.C."/>
        </authorList>
    </citation>
    <scope>NUCLEOTIDE SEQUENCE</scope>
    <source>
        <strain evidence="4">NIVA-4/92</strain>
    </source>
</reference>
<dbReference type="Gene3D" id="1.10.1280.10">
    <property type="entry name" value="Di-copper center containing domain from catechol oxidase"/>
    <property type="match status" value="1"/>
</dbReference>
<dbReference type="OMA" id="ANCQTHL"/>
<dbReference type="InterPro" id="IPR008922">
    <property type="entry name" value="Di-copper_centre_dom_sf"/>
</dbReference>
<keyword evidence="5" id="KW-1185">Reference proteome</keyword>
<dbReference type="PANTHER" id="PTHR11474:SF76">
    <property type="entry name" value="SHKT DOMAIN-CONTAINING PROTEIN"/>
    <property type="match status" value="1"/>
</dbReference>
<dbReference type="InterPro" id="IPR002227">
    <property type="entry name" value="Tyrosinase_Cu-bd"/>
</dbReference>
<dbReference type="GO" id="GO:0046872">
    <property type="term" value="F:metal ion binding"/>
    <property type="evidence" value="ECO:0007669"/>
    <property type="project" value="UniProtKB-KW"/>
</dbReference>
<comment type="caution">
    <text evidence="4">The sequence shown here is derived from an EMBL/GenBank/DDBJ whole genome shotgun (WGS) entry which is preliminary data.</text>
</comment>
<dbReference type="EMBL" id="JAGTXO010000007">
    <property type="protein sequence ID" value="KAG8466711.1"/>
    <property type="molecule type" value="Genomic_DNA"/>
</dbReference>
<keyword evidence="1" id="KW-0479">Metal-binding</keyword>
<protein>
    <recommendedName>
        <fullName evidence="3">Tyrosinase copper-binding domain-containing protein</fullName>
    </recommendedName>
</protein>
<dbReference type="GO" id="GO:0016491">
    <property type="term" value="F:oxidoreductase activity"/>
    <property type="evidence" value="ECO:0007669"/>
    <property type="project" value="InterPro"/>
</dbReference>
<organism evidence="4 5">
    <name type="scientific">Diacronema lutheri</name>
    <name type="common">Unicellular marine alga</name>
    <name type="synonym">Monochrysis lutheri</name>
    <dbReference type="NCBI Taxonomy" id="2081491"/>
    <lineage>
        <taxon>Eukaryota</taxon>
        <taxon>Haptista</taxon>
        <taxon>Haptophyta</taxon>
        <taxon>Pavlovophyceae</taxon>
        <taxon>Pavlovales</taxon>
        <taxon>Pavlovaceae</taxon>
        <taxon>Diacronema</taxon>
    </lineage>
</organism>